<organism evidence="6 7">
    <name type="scientific">Pristionchus pacificus</name>
    <name type="common">Parasitic nematode worm</name>
    <dbReference type="NCBI Taxonomy" id="54126"/>
    <lineage>
        <taxon>Eukaryota</taxon>
        <taxon>Metazoa</taxon>
        <taxon>Ecdysozoa</taxon>
        <taxon>Nematoda</taxon>
        <taxon>Chromadorea</taxon>
        <taxon>Rhabditida</taxon>
        <taxon>Rhabditina</taxon>
        <taxon>Diplogasteromorpha</taxon>
        <taxon>Diplogasteroidea</taxon>
        <taxon>Neodiplogasteridae</taxon>
        <taxon>Pristionchus</taxon>
    </lineage>
</organism>
<keyword evidence="2" id="KW-0812">Transmembrane</keyword>
<protein>
    <submittedName>
        <fullName evidence="6">G protein-coupled receptor</fullName>
    </submittedName>
</protein>
<accession>A0A2A6CK83</accession>
<comment type="similarity">
    <text evidence="5">Belongs to the nematode receptor-like protein sra family.</text>
</comment>
<comment type="subcellular location">
    <subcellularLocation>
        <location evidence="1">Membrane</location>
        <topology evidence="1">Multi-pass membrane protein</topology>
    </subcellularLocation>
</comment>
<gene>
    <name evidence="6" type="primary">WBGene00279878</name>
</gene>
<dbReference type="GO" id="GO:0016020">
    <property type="term" value="C:membrane"/>
    <property type="evidence" value="ECO:0007669"/>
    <property type="project" value="UniProtKB-SubCell"/>
</dbReference>
<reference evidence="6" key="2">
    <citation type="submission" date="2022-06" db="UniProtKB">
        <authorList>
            <consortium name="EnsemblMetazoa"/>
        </authorList>
    </citation>
    <scope>IDENTIFICATION</scope>
    <source>
        <strain evidence="6">PS312</strain>
    </source>
</reference>
<evidence type="ECO:0000256" key="4">
    <source>
        <dbReference type="ARBA" id="ARBA00023136"/>
    </source>
</evidence>
<dbReference type="AlphaFoldDB" id="A0A2A6CK83"/>
<accession>A0A8R1UY83</accession>
<dbReference type="InterPro" id="IPR051080">
    <property type="entry name" value="Nematode_rcpt-like_serp_alpha"/>
</dbReference>
<reference evidence="7" key="1">
    <citation type="journal article" date="2008" name="Nat. Genet.">
        <title>The Pristionchus pacificus genome provides a unique perspective on nematode lifestyle and parasitism.</title>
        <authorList>
            <person name="Dieterich C."/>
            <person name="Clifton S.W."/>
            <person name="Schuster L.N."/>
            <person name="Chinwalla A."/>
            <person name="Delehaunty K."/>
            <person name="Dinkelacker I."/>
            <person name="Fulton L."/>
            <person name="Fulton R."/>
            <person name="Godfrey J."/>
            <person name="Minx P."/>
            <person name="Mitreva M."/>
            <person name="Roeseler W."/>
            <person name="Tian H."/>
            <person name="Witte H."/>
            <person name="Yang S.P."/>
            <person name="Wilson R.K."/>
            <person name="Sommer R.J."/>
        </authorList>
    </citation>
    <scope>NUCLEOTIDE SEQUENCE [LARGE SCALE GENOMIC DNA]</scope>
    <source>
        <strain evidence="7">PS312</strain>
    </source>
</reference>
<dbReference type="PANTHER" id="PTHR31357">
    <property type="entry name" value="SERPENTINE RECEPTOR CLASS ALPHA-10"/>
    <property type="match status" value="1"/>
</dbReference>
<proteinExistence type="inferred from homology"/>
<dbReference type="Proteomes" id="UP000005239">
    <property type="component" value="Unassembled WGS sequence"/>
</dbReference>
<dbReference type="Pfam" id="PF10292">
    <property type="entry name" value="7TM_GPCR_Srab"/>
    <property type="match status" value="2"/>
</dbReference>
<evidence type="ECO:0000256" key="1">
    <source>
        <dbReference type="ARBA" id="ARBA00004141"/>
    </source>
</evidence>
<dbReference type="GO" id="GO:0050907">
    <property type="term" value="P:detection of chemical stimulus involved in sensory perception"/>
    <property type="evidence" value="ECO:0000318"/>
    <property type="project" value="GO_Central"/>
</dbReference>
<evidence type="ECO:0000256" key="3">
    <source>
        <dbReference type="ARBA" id="ARBA00022989"/>
    </source>
</evidence>
<sequence length="798" mass="91427">MGTDSRSMLVAISNAEQTTFIDFSTILLCLRTVSSNVSMVSSRIIKSSIIGTLSIQPCYFIFHTAPEFVETVIEIHRPREDDYFLTMGAFFLPTKDHPYSMVHAAIVFIIPTLALSYGVFAICVTKSWRELTHSNVKLSKMTISLHRKFLKMMAVQNLLPLVVVSFPMCILIIVSLSGGMPVGLMTFPLSFTLFALPIVQLTCSAISFVIVFYTAIFHLRKSWFEGVFKIIQITKRLTATVPCEMTFDRRFCLLRMLITLGAPSFVLLHAALTLQRILTTFSGNHMIHLIIARTSLAATLLYCIGYMFYGYREYPMEGLTSFCAGFAKGEEWLVLLGYFAMMLADFLNVIVTFALLFYNRKKMHHLSETPLEVKFRYRQTYQSIKQMLPIAFLNLFCCTVQFVGAYYGNSLPFTNTERTIVLGYFYMIPYYCVACPASLLVLMKIEDKKKKRDLKSISSTSSESATNEYFTSLHAQWDSYGPNFRTIDHSAVVTAGVFIRIDLYCHLHNHIPPEKVMETIFALYFFILWHASFMIVLYAIQLWKRVSATGPCDIQFDRKFCILRILITISTPSFVLLHATLTIQRILTTFSGHRILHKAIARVCLLLTLAYGVGYLFIGYRSYLMHGLTSYCSGYSVGEERAILQGYLRMVLIDSLNVFITFILYFYNRAKIRKLSSTPLDVKFRYRQTLQSIQQMLPVAFLNLLCCAVQYFGFMFGLSLFRSLPETHRIILNGFFYTTTYYCVACPAILLLLMVIEKKKKRRELRSISTTSSEEATDEYFSSLQSQWDRFIPADKKA</sequence>
<name>A0A2A6CK83_PRIPA</name>
<evidence type="ECO:0000256" key="5">
    <source>
        <dbReference type="ARBA" id="ARBA00037994"/>
    </source>
</evidence>
<evidence type="ECO:0000313" key="7">
    <source>
        <dbReference type="Proteomes" id="UP000005239"/>
    </source>
</evidence>
<keyword evidence="4" id="KW-0472">Membrane</keyword>
<evidence type="ECO:0000256" key="2">
    <source>
        <dbReference type="ARBA" id="ARBA00022692"/>
    </source>
</evidence>
<evidence type="ECO:0000313" key="6">
    <source>
        <dbReference type="EnsemblMetazoa" id="PPA41509.1"/>
    </source>
</evidence>
<dbReference type="GO" id="GO:0004984">
    <property type="term" value="F:olfactory receptor activity"/>
    <property type="evidence" value="ECO:0000318"/>
    <property type="project" value="GO_Central"/>
</dbReference>
<dbReference type="PANTHER" id="PTHR31357:SF5">
    <property type="entry name" value="SERPENTINE RECEPTOR CLASS ALPHA-1-RELATED"/>
    <property type="match status" value="1"/>
</dbReference>
<dbReference type="EnsemblMetazoa" id="PPA41509.1">
    <property type="protein sequence ID" value="PPA41509.1"/>
    <property type="gene ID" value="WBGene00279878"/>
</dbReference>
<keyword evidence="7" id="KW-1185">Reference proteome</keyword>
<keyword evidence="3" id="KW-1133">Transmembrane helix</keyword>
<dbReference type="InterPro" id="IPR019408">
    <property type="entry name" value="7TM_GPCR_serpentine_rcpt_Srab"/>
</dbReference>